<organism evidence="3 4">
    <name type="scientific">Dietzia timorensis</name>
    <dbReference type="NCBI Taxonomy" id="499555"/>
    <lineage>
        <taxon>Bacteria</taxon>
        <taxon>Bacillati</taxon>
        <taxon>Actinomycetota</taxon>
        <taxon>Actinomycetes</taxon>
        <taxon>Mycobacteriales</taxon>
        <taxon>Dietziaceae</taxon>
        <taxon>Dietzia</taxon>
    </lineage>
</organism>
<evidence type="ECO:0000313" key="3">
    <source>
        <dbReference type="EMBL" id="ANI91333.1"/>
    </source>
</evidence>
<proteinExistence type="predicted"/>
<dbReference type="OrthoDB" id="3828498at2"/>
<dbReference type="RefSeq" id="WP_067477815.1">
    <property type="nucleotide sequence ID" value="NZ_CP015961.1"/>
</dbReference>
<evidence type="ECO:0000256" key="2">
    <source>
        <dbReference type="SAM" id="Phobius"/>
    </source>
</evidence>
<feature type="region of interest" description="Disordered" evidence="1">
    <location>
        <begin position="1"/>
        <end position="22"/>
    </location>
</feature>
<feature type="transmembrane region" description="Helical" evidence="2">
    <location>
        <begin position="101"/>
        <end position="126"/>
    </location>
</feature>
<name>A0A173LHH5_9ACTN</name>
<evidence type="ECO:0000256" key="1">
    <source>
        <dbReference type="SAM" id="MobiDB-lite"/>
    </source>
</evidence>
<dbReference type="InterPro" id="IPR009937">
    <property type="entry name" value="Phage_holin_3_6"/>
</dbReference>
<dbReference type="AlphaFoldDB" id="A0A173LHH5"/>
<keyword evidence="2" id="KW-1133">Transmembrane helix</keyword>
<protein>
    <recommendedName>
        <fullName evidence="5">Phage holin family protein</fullName>
    </recommendedName>
</protein>
<keyword evidence="2" id="KW-0472">Membrane</keyword>
<dbReference type="Pfam" id="PF07332">
    <property type="entry name" value="Phage_holin_3_6"/>
    <property type="match status" value="1"/>
</dbReference>
<dbReference type="EMBL" id="CP015961">
    <property type="protein sequence ID" value="ANI91333.1"/>
    <property type="molecule type" value="Genomic_DNA"/>
</dbReference>
<gene>
    <name evidence="3" type="ORF">BJL86_0530</name>
</gene>
<evidence type="ECO:0000313" key="4">
    <source>
        <dbReference type="Proteomes" id="UP000186104"/>
    </source>
</evidence>
<accession>A0A173LHH5</accession>
<feature type="transmembrane region" description="Helical" evidence="2">
    <location>
        <begin position="70"/>
        <end position="95"/>
    </location>
</feature>
<dbReference type="KEGG" id="dtm:BJL86_0530"/>
<sequence length="162" mass="17709">MSNEHDNVKNPEGSIPLRDADSLKRGDASIGDLVKNATTQVSTLVRSEIELAKTEVTDQVKKAGIGGGMFAAAALFLLLSLPPLTFMFAHLISMWMGTKTWTWFGFLIIFLVLLLLAVICALIGLAKVKKIRKPQRTIDSVSDLKLAVPQKNAKTQAVQPRH</sequence>
<dbReference type="STRING" id="499555.BJL86_0530"/>
<evidence type="ECO:0008006" key="5">
    <source>
        <dbReference type="Google" id="ProtNLM"/>
    </source>
</evidence>
<reference evidence="3 4" key="1">
    <citation type="submission" date="2016-06" db="EMBL/GenBank/DDBJ databases">
        <title>Complete genome sequence of a saline-alkali tolerant type strain Dietzia timorensis ID05-A0528T.</title>
        <authorList>
            <person name="Wu X."/>
        </authorList>
    </citation>
    <scope>NUCLEOTIDE SEQUENCE [LARGE SCALE GENOMIC DNA]</scope>
    <source>
        <strain evidence="3 4">ID05-A0528</strain>
    </source>
</reference>
<keyword evidence="2" id="KW-0812">Transmembrane</keyword>
<keyword evidence="4" id="KW-1185">Reference proteome</keyword>
<dbReference type="Proteomes" id="UP000186104">
    <property type="component" value="Chromosome"/>
</dbReference>